<dbReference type="EMBL" id="JAAIUW010000005">
    <property type="protein sequence ID" value="KAF7830698.1"/>
    <property type="molecule type" value="Genomic_DNA"/>
</dbReference>
<keyword evidence="5" id="KW-1133">Transmembrane helix</keyword>
<evidence type="ECO:0000256" key="6">
    <source>
        <dbReference type="ARBA" id="ARBA00023136"/>
    </source>
</evidence>
<comment type="subcellular location">
    <subcellularLocation>
        <location evidence="1">Membrane</location>
        <topology evidence="1">Single-pass type I membrane protein</topology>
    </subcellularLocation>
</comment>
<evidence type="ECO:0000313" key="10">
    <source>
        <dbReference type="Proteomes" id="UP000634136"/>
    </source>
</evidence>
<keyword evidence="3" id="KW-0812">Transmembrane</keyword>
<keyword evidence="6" id="KW-0472">Membrane</keyword>
<evidence type="ECO:0000256" key="3">
    <source>
        <dbReference type="ARBA" id="ARBA00022692"/>
    </source>
</evidence>
<evidence type="ECO:0000256" key="2">
    <source>
        <dbReference type="ARBA" id="ARBA00022527"/>
    </source>
</evidence>
<keyword evidence="7" id="KW-0325">Glycoprotein</keyword>
<keyword evidence="10" id="KW-1185">Reference proteome</keyword>
<keyword evidence="9" id="KW-0808">Transferase</keyword>
<dbReference type="Proteomes" id="UP000634136">
    <property type="component" value="Unassembled WGS sequence"/>
</dbReference>
<evidence type="ECO:0000256" key="1">
    <source>
        <dbReference type="ARBA" id="ARBA00004479"/>
    </source>
</evidence>
<dbReference type="OrthoDB" id="1427787at2759"/>
<dbReference type="AlphaFoldDB" id="A0A834TXR8"/>
<evidence type="ECO:0000256" key="4">
    <source>
        <dbReference type="ARBA" id="ARBA00022729"/>
    </source>
</evidence>
<comment type="caution">
    <text evidence="9">The sequence shown here is derived from an EMBL/GenBank/DDBJ whole genome shotgun (WGS) entry which is preliminary data.</text>
</comment>
<evidence type="ECO:0000256" key="7">
    <source>
        <dbReference type="ARBA" id="ARBA00023180"/>
    </source>
</evidence>
<dbReference type="GO" id="GO:0004674">
    <property type="term" value="F:protein serine/threonine kinase activity"/>
    <property type="evidence" value="ECO:0007669"/>
    <property type="project" value="UniProtKB-KW"/>
</dbReference>
<dbReference type="InterPro" id="IPR045874">
    <property type="entry name" value="LRK10/LRL21-25-like"/>
</dbReference>
<dbReference type="PANTHER" id="PTHR27009">
    <property type="entry name" value="RUST RESISTANCE KINASE LR10-RELATED"/>
    <property type="match status" value="1"/>
</dbReference>
<feature type="region of interest" description="Disordered" evidence="8">
    <location>
        <begin position="80"/>
        <end position="102"/>
    </location>
</feature>
<name>A0A834TXR8_9FABA</name>
<gene>
    <name evidence="9" type="ORF">G2W53_013031</name>
</gene>
<accession>A0A834TXR8</accession>
<evidence type="ECO:0000256" key="5">
    <source>
        <dbReference type="ARBA" id="ARBA00022989"/>
    </source>
</evidence>
<proteinExistence type="predicted"/>
<dbReference type="GO" id="GO:0016020">
    <property type="term" value="C:membrane"/>
    <property type="evidence" value="ECO:0007669"/>
    <property type="project" value="UniProtKB-SubCell"/>
</dbReference>
<sequence>MVGGRKNTNISKESFQVLYPDWIHNLIEGRDIHIHIEDEEDIRITKKLAIVGVWCIQWHPGNRPCMRTVLQMLEGEGDKLKVPPTPFESTTSSSNTSASIPPRRLNLELEVIHELE</sequence>
<organism evidence="9 10">
    <name type="scientific">Senna tora</name>
    <dbReference type="NCBI Taxonomy" id="362788"/>
    <lineage>
        <taxon>Eukaryota</taxon>
        <taxon>Viridiplantae</taxon>
        <taxon>Streptophyta</taxon>
        <taxon>Embryophyta</taxon>
        <taxon>Tracheophyta</taxon>
        <taxon>Spermatophyta</taxon>
        <taxon>Magnoliopsida</taxon>
        <taxon>eudicotyledons</taxon>
        <taxon>Gunneridae</taxon>
        <taxon>Pentapetalae</taxon>
        <taxon>rosids</taxon>
        <taxon>fabids</taxon>
        <taxon>Fabales</taxon>
        <taxon>Fabaceae</taxon>
        <taxon>Caesalpinioideae</taxon>
        <taxon>Cassia clade</taxon>
        <taxon>Senna</taxon>
    </lineage>
</organism>
<feature type="compositionally biased region" description="Low complexity" evidence="8">
    <location>
        <begin position="87"/>
        <end position="102"/>
    </location>
</feature>
<reference evidence="9" key="1">
    <citation type="submission" date="2020-09" db="EMBL/GenBank/DDBJ databases">
        <title>Genome-Enabled Discovery of Anthraquinone Biosynthesis in Senna tora.</title>
        <authorList>
            <person name="Kang S.-H."/>
            <person name="Pandey R.P."/>
            <person name="Lee C.-M."/>
            <person name="Sim J.-S."/>
            <person name="Jeong J.-T."/>
            <person name="Choi B.-S."/>
            <person name="Jung M."/>
            <person name="Ginzburg D."/>
            <person name="Zhao K."/>
            <person name="Won S.Y."/>
            <person name="Oh T.-J."/>
            <person name="Yu Y."/>
            <person name="Kim N.-H."/>
            <person name="Lee O.R."/>
            <person name="Lee T.-H."/>
            <person name="Bashyal P."/>
            <person name="Kim T.-S."/>
            <person name="Lee W.-H."/>
            <person name="Kawkins C."/>
            <person name="Kim C.-K."/>
            <person name="Kim J.S."/>
            <person name="Ahn B.O."/>
            <person name="Rhee S.Y."/>
            <person name="Sohng J.K."/>
        </authorList>
    </citation>
    <scope>NUCLEOTIDE SEQUENCE</scope>
    <source>
        <tissue evidence="9">Leaf</tissue>
    </source>
</reference>
<keyword evidence="4" id="KW-0732">Signal</keyword>
<protein>
    <submittedName>
        <fullName evidence="9">Rust resistance kinase Lr10-like</fullName>
    </submittedName>
</protein>
<evidence type="ECO:0000256" key="8">
    <source>
        <dbReference type="SAM" id="MobiDB-lite"/>
    </source>
</evidence>
<keyword evidence="9" id="KW-0418">Kinase</keyword>
<keyword evidence="2" id="KW-0723">Serine/threonine-protein kinase</keyword>
<evidence type="ECO:0000313" key="9">
    <source>
        <dbReference type="EMBL" id="KAF7830698.1"/>
    </source>
</evidence>